<dbReference type="AlphaFoldDB" id="A0A220SWV4"/>
<name>A0A220SWV4_9EURY</name>
<geneLocation type="plasmid" evidence="2">
    <name>pR1SE2</name>
</geneLocation>
<dbReference type="OrthoDB" id="350608at2157"/>
<protein>
    <submittedName>
        <fullName evidence="2">Uncharacterized protein</fullName>
    </submittedName>
</protein>
<organism evidence="2">
    <name type="scientific">Halorubrum lacusprofundi</name>
    <dbReference type="NCBI Taxonomy" id="2247"/>
    <lineage>
        <taxon>Archaea</taxon>
        <taxon>Methanobacteriati</taxon>
        <taxon>Methanobacteriota</taxon>
        <taxon>Stenosarchaea group</taxon>
        <taxon>Halobacteria</taxon>
        <taxon>Halobacteriales</taxon>
        <taxon>Haloferacaceae</taxon>
        <taxon>Halorubrum</taxon>
    </lineage>
</organism>
<sequence length="329" mass="37214">MDTPAGYEEWIDSLPSTFDLDDGFTETARGGAKFVMLDPKRDPLDRPLTDHRRGLCFDVESTEMREACHEAIAEHLDTEPAVHEVRHQKSECHTDLVYCELDADGVAARREMTTGTAPLHDPLQRFKVWWYVNEYGPKGRQEVVTNGKYANDATNRTHVKWLLEHGYLATTATGMVTAVAPPSIGTFHAVELKLRDWETALEQAARARRCDVDTEVYRHMRPGFYDRYGYADYAWVALDAGAIEPALENLDRFREAGVGLLAIAEGGVVVEHLDAEYRPRRRYTRDRAWVESEVWARLDDAEVETQTDARSNTSAPNQQRLDALGGSDD</sequence>
<accession>A0A220SWV4</accession>
<proteinExistence type="predicted"/>
<dbReference type="RefSeq" id="WP_088901284.1">
    <property type="nucleotide sequence ID" value="NZ_JAJNEG010000019.1"/>
</dbReference>
<evidence type="ECO:0000256" key="1">
    <source>
        <dbReference type="SAM" id="MobiDB-lite"/>
    </source>
</evidence>
<feature type="compositionally biased region" description="Polar residues" evidence="1">
    <location>
        <begin position="304"/>
        <end position="320"/>
    </location>
</feature>
<feature type="region of interest" description="Disordered" evidence="1">
    <location>
        <begin position="302"/>
        <end position="329"/>
    </location>
</feature>
<dbReference type="EMBL" id="KX906370">
    <property type="protein sequence ID" value="ASK38214.1"/>
    <property type="molecule type" value="Genomic_DNA"/>
</dbReference>
<reference evidence="2" key="1">
    <citation type="submission" date="2016-09" db="EMBL/GenBank/DDBJ databases">
        <title>A plasmid goes viral.</title>
        <authorList>
            <person name="Erdmann S."/>
            <person name="Tschitschko B."/>
            <person name="Cavicchioli R."/>
        </authorList>
    </citation>
    <scope>NUCLEOTIDE SEQUENCE</scope>
    <source>
        <strain evidence="2">HLS1</strain>
        <plasmid evidence="2">pR1SE2</plasmid>
    </source>
</reference>
<evidence type="ECO:0000313" key="2">
    <source>
        <dbReference type="EMBL" id="ASK38214.1"/>
    </source>
</evidence>
<keyword evidence="2" id="KW-0614">Plasmid</keyword>